<dbReference type="Pfam" id="PF00270">
    <property type="entry name" value="DEAD"/>
    <property type="match status" value="1"/>
</dbReference>
<dbReference type="PROSITE" id="PS51194">
    <property type="entry name" value="HELICASE_CTER"/>
    <property type="match status" value="1"/>
</dbReference>
<feature type="domain" description="Helicase ATP-binding" evidence="9">
    <location>
        <begin position="317"/>
        <end position="486"/>
    </location>
</feature>
<dbReference type="InterPro" id="IPR012340">
    <property type="entry name" value="NA-bd_OB-fold"/>
</dbReference>
<dbReference type="EMBL" id="AEDQ01000030">
    <property type="protein sequence ID" value="EFL43760.1"/>
    <property type="molecule type" value="Genomic_DNA"/>
</dbReference>
<dbReference type="Pfam" id="PF17191">
    <property type="entry name" value="RecG_wedge"/>
    <property type="match status" value="1"/>
</dbReference>
<feature type="domain" description="Helicase C-terminal" evidence="10">
    <location>
        <begin position="542"/>
        <end position="697"/>
    </location>
</feature>
<dbReference type="RefSeq" id="WP_006304623.1">
    <property type="nucleotide sequence ID" value="NZ_AEDQ01000030.1"/>
</dbReference>
<dbReference type="Proteomes" id="UP000004431">
    <property type="component" value="Unassembled WGS sequence"/>
</dbReference>
<proteinExistence type="predicted"/>
<keyword evidence="12" id="KW-1185">Reference proteome</keyword>
<keyword evidence="7" id="KW-0234">DNA repair</keyword>
<organism evidence="11 12">
    <name type="scientific">Fannyhessea vaginae PB189-T1-4</name>
    <dbReference type="NCBI Taxonomy" id="866774"/>
    <lineage>
        <taxon>Bacteria</taxon>
        <taxon>Bacillati</taxon>
        <taxon>Actinomycetota</taxon>
        <taxon>Coriobacteriia</taxon>
        <taxon>Coriobacteriales</taxon>
        <taxon>Atopobiaceae</taxon>
        <taxon>Fannyhessea</taxon>
    </lineage>
</organism>
<dbReference type="InterPro" id="IPR001650">
    <property type="entry name" value="Helicase_C-like"/>
</dbReference>
<dbReference type="CDD" id="cd04488">
    <property type="entry name" value="RecG_wedge_OBF"/>
    <property type="match status" value="1"/>
</dbReference>
<evidence type="ECO:0000256" key="1">
    <source>
        <dbReference type="ARBA" id="ARBA00022741"/>
    </source>
</evidence>
<comment type="caution">
    <text evidence="11">The sequence shown here is derived from an EMBL/GenBank/DDBJ whole genome shotgun (WGS) entry which is preliminary data.</text>
</comment>
<dbReference type="InterPro" id="IPR033454">
    <property type="entry name" value="RecG_wedge"/>
</dbReference>
<evidence type="ECO:0000256" key="6">
    <source>
        <dbReference type="ARBA" id="ARBA00023125"/>
    </source>
</evidence>
<dbReference type="PROSITE" id="PS51192">
    <property type="entry name" value="HELICASE_ATP_BIND_1"/>
    <property type="match status" value="1"/>
</dbReference>
<evidence type="ECO:0000313" key="11">
    <source>
        <dbReference type="EMBL" id="EFL43760.1"/>
    </source>
</evidence>
<evidence type="ECO:0000256" key="5">
    <source>
        <dbReference type="ARBA" id="ARBA00022840"/>
    </source>
</evidence>
<evidence type="ECO:0000256" key="8">
    <source>
        <dbReference type="ARBA" id="ARBA00049819"/>
    </source>
</evidence>
<dbReference type="SMART" id="SM00490">
    <property type="entry name" value="HELICc"/>
    <property type="match status" value="1"/>
</dbReference>
<evidence type="ECO:0000256" key="2">
    <source>
        <dbReference type="ARBA" id="ARBA00022763"/>
    </source>
</evidence>
<reference evidence="11 12" key="1">
    <citation type="submission" date="2010-08" db="EMBL/GenBank/DDBJ databases">
        <authorList>
            <person name="Durkin A.S."/>
            <person name="Madupu R."/>
            <person name="Torralba M."/>
            <person name="Gillis M."/>
            <person name="Methe B."/>
            <person name="Sutton G."/>
            <person name="Nelson K.E."/>
        </authorList>
    </citation>
    <scope>NUCLEOTIDE SEQUENCE [LARGE SCALE GENOMIC DNA]</scope>
    <source>
        <strain evidence="11 12">PB189-T1-4</strain>
    </source>
</reference>
<dbReference type="PANTHER" id="PTHR47964">
    <property type="entry name" value="ATP-DEPENDENT DNA HELICASE HOMOLOG RECG, CHLOROPLASTIC"/>
    <property type="match status" value="1"/>
</dbReference>
<dbReference type="InterPro" id="IPR047112">
    <property type="entry name" value="RecG/Mfd"/>
</dbReference>
<dbReference type="SUPFAM" id="SSF52540">
    <property type="entry name" value="P-loop containing nucleoside triphosphate hydrolases"/>
    <property type="match status" value="1"/>
</dbReference>
<keyword evidence="3" id="KW-0378">Hydrolase</keyword>
<keyword evidence="6" id="KW-0238">DNA-binding</keyword>
<dbReference type="Gene3D" id="3.40.50.300">
    <property type="entry name" value="P-loop containing nucleotide triphosphate hydrolases"/>
    <property type="match status" value="2"/>
</dbReference>
<keyword evidence="1" id="KW-0547">Nucleotide-binding</keyword>
<dbReference type="GO" id="GO:0004386">
    <property type="term" value="F:helicase activity"/>
    <property type="evidence" value="ECO:0007669"/>
    <property type="project" value="UniProtKB-KW"/>
</dbReference>
<dbReference type="Gene3D" id="2.40.50.140">
    <property type="entry name" value="Nucleic acid-binding proteins"/>
    <property type="match status" value="1"/>
</dbReference>
<evidence type="ECO:0000313" key="12">
    <source>
        <dbReference type="Proteomes" id="UP000004431"/>
    </source>
</evidence>
<evidence type="ECO:0000259" key="9">
    <source>
        <dbReference type="PROSITE" id="PS51192"/>
    </source>
</evidence>
<dbReference type="InterPro" id="IPR014001">
    <property type="entry name" value="Helicase_ATP-bd"/>
</dbReference>
<sequence>MSSEELHTTYTVSSADERIYHTAHLSDSLDKLKGVSTKRQERFAHLGINTVFDLLMCMPRRYLDFTHQVDIAHAAINQTVTIIARVDSIKLTYPKPRLSIFEMFVVDKSAAMRLSFFRQPWLAKKYHVGDVVALSGKVAFSYGFKTMNAPLVEVLTPASSLPSSSPVSTDATQPLTQGTYAQPSNMRVMPIYAMCADISTAVYHAAVKQALAQYVPVVDWLPSTLVAKHQLLGVNQAFFSMHAPRTCADVYHARRRFAYEELLYLQLALRMRHVNETGERAGFTHVTQGPCVERFLRALPFSYTTEQQQCADELLGDMAANKPMLRLLLGDVGTGKTAVCALGMAACCDTHTQAALMAPTVVLASQYTQSIGPLLDAAHISWALLTSATPAAERARICNDIARGAITVVFGTVALLSKDIQFSALSYIIIDEQHRFGVHQREELQHKAQLSSARPGHTADVLMMSATPVPRSLALSLYGDMAVSRICHKPHAGAKITTHIIPTENLFVAYSAMQEALARGEQCYIICPSITESSADSTTTSSAESSNVRVHADDACDVADAFVSQTKHIHAAQTVHEQLLRGEFSAWRIGLLTGALKTEDKERVMEAFRAHEIDVLVATTIVEVGVDVPNANTMLILDADRFGLATLHQLRGRVGRGSAPAQVFMHCAARPQTPARTRLAMLEHTNDGFELAQRDLELRSEGEILGYKQSGVQTLTFCDMVQDIDLIEAARVDADEIIEKSTQTCEHTSHTQSTSCNSYDLLWAALRRRFPEYSY</sequence>
<name>A0ABP2IZ83_9ACTN</name>
<dbReference type="PANTHER" id="PTHR47964:SF1">
    <property type="entry name" value="ATP-DEPENDENT DNA HELICASE HOMOLOG RECG, CHLOROPLASTIC"/>
    <property type="match status" value="1"/>
</dbReference>
<keyword evidence="4 11" id="KW-0347">Helicase</keyword>
<evidence type="ECO:0000256" key="3">
    <source>
        <dbReference type="ARBA" id="ARBA00022801"/>
    </source>
</evidence>
<dbReference type="InterPro" id="IPR011545">
    <property type="entry name" value="DEAD/DEAH_box_helicase_dom"/>
</dbReference>
<evidence type="ECO:0000259" key="10">
    <source>
        <dbReference type="PROSITE" id="PS51194"/>
    </source>
</evidence>
<dbReference type="SUPFAM" id="SSF50249">
    <property type="entry name" value="Nucleic acid-binding proteins"/>
    <property type="match status" value="1"/>
</dbReference>
<dbReference type="Pfam" id="PF00271">
    <property type="entry name" value="Helicase_C"/>
    <property type="match status" value="1"/>
</dbReference>
<dbReference type="InterPro" id="IPR027417">
    <property type="entry name" value="P-loop_NTPase"/>
</dbReference>
<keyword evidence="5" id="KW-0067">ATP-binding</keyword>
<protein>
    <recommendedName>
        <fullName evidence="8">Probable DNA 3'-5' helicase RecG</fullName>
    </recommendedName>
</protein>
<dbReference type="InterPro" id="IPR045562">
    <property type="entry name" value="RecG_dom3_C"/>
</dbReference>
<gene>
    <name evidence="11" type="ORF">HMPREF9248_0186</name>
</gene>
<accession>A0ABP2IZ83</accession>
<evidence type="ECO:0000256" key="4">
    <source>
        <dbReference type="ARBA" id="ARBA00022806"/>
    </source>
</evidence>
<dbReference type="Pfam" id="PF19833">
    <property type="entry name" value="RecG_dom3_C"/>
    <property type="match status" value="1"/>
</dbReference>
<keyword evidence="2" id="KW-0227">DNA damage</keyword>
<dbReference type="SMART" id="SM00487">
    <property type="entry name" value="DEXDc"/>
    <property type="match status" value="1"/>
</dbReference>
<evidence type="ECO:0000256" key="7">
    <source>
        <dbReference type="ARBA" id="ARBA00023204"/>
    </source>
</evidence>